<dbReference type="Gene3D" id="3.40.50.620">
    <property type="entry name" value="HUPs"/>
    <property type="match status" value="1"/>
</dbReference>
<dbReference type="InterPro" id="IPR014729">
    <property type="entry name" value="Rossmann-like_a/b/a_fold"/>
</dbReference>
<evidence type="ECO:0000256" key="1">
    <source>
        <dbReference type="ARBA" id="ARBA00008791"/>
    </source>
</evidence>
<name>A0A7T2S718_DELAC</name>
<dbReference type="Proteomes" id="UP000594778">
    <property type="component" value="Chromosome"/>
</dbReference>
<dbReference type="CDD" id="cd00293">
    <property type="entry name" value="USP-like"/>
    <property type="match status" value="1"/>
</dbReference>
<dbReference type="PIRSF" id="PIRSF006276">
    <property type="entry name" value="UspA"/>
    <property type="match status" value="1"/>
</dbReference>
<dbReference type="AlphaFoldDB" id="A0A7T2S718"/>
<dbReference type="InterPro" id="IPR006015">
    <property type="entry name" value="Universal_stress_UspA"/>
</dbReference>
<sequence length="150" mass="16088">MYQHILVPVDGSATSTKGLDEAIRLAKLSGGRLRLIHVIDDLSLALLMDAYSGSAGNWRNELRTNALAVLDAARARAAAHGVSAEVVLRDTKKSTVHEQVLEEAADCHADLIIIGTHGRRGVGRWVLGSSAEQILRMAPVPVLLVRAPEI</sequence>
<dbReference type="RefSeq" id="WP_197956741.1">
    <property type="nucleotide sequence ID" value="NZ_CP065668.1"/>
</dbReference>
<dbReference type="PANTHER" id="PTHR46268">
    <property type="entry name" value="STRESS RESPONSE PROTEIN NHAX"/>
    <property type="match status" value="1"/>
</dbReference>
<comment type="similarity">
    <text evidence="1 2">Belongs to the universal stress protein A family.</text>
</comment>
<proteinExistence type="inferred from homology"/>
<evidence type="ECO:0000313" key="4">
    <source>
        <dbReference type="EMBL" id="QPS10095.1"/>
    </source>
</evidence>
<dbReference type="PANTHER" id="PTHR46268:SF15">
    <property type="entry name" value="UNIVERSAL STRESS PROTEIN HP_0031"/>
    <property type="match status" value="1"/>
</dbReference>
<dbReference type="InterPro" id="IPR006016">
    <property type="entry name" value="UspA"/>
</dbReference>
<organism evidence="4 5">
    <name type="scientific">Delftia acidovorans</name>
    <name type="common">Pseudomonas acidovorans</name>
    <name type="synonym">Comamonas acidovorans</name>
    <dbReference type="NCBI Taxonomy" id="80866"/>
    <lineage>
        <taxon>Bacteria</taxon>
        <taxon>Pseudomonadati</taxon>
        <taxon>Pseudomonadota</taxon>
        <taxon>Betaproteobacteria</taxon>
        <taxon>Burkholderiales</taxon>
        <taxon>Comamonadaceae</taxon>
        <taxon>Delftia</taxon>
    </lineage>
</organism>
<dbReference type="SUPFAM" id="SSF52402">
    <property type="entry name" value="Adenine nucleotide alpha hydrolases-like"/>
    <property type="match status" value="1"/>
</dbReference>
<evidence type="ECO:0000256" key="2">
    <source>
        <dbReference type="PIRNR" id="PIRNR006276"/>
    </source>
</evidence>
<dbReference type="Pfam" id="PF00582">
    <property type="entry name" value="Usp"/>
    <property type="match status" value="1"/>
</dbReference>
<evidence type="ECO:0000313" key="5">
    <source>
        <dbReference type="Proteomes" id="UP000594778"/>
    </source>
</evidence>
<keyword evidence="2" id="KW-0963">Cytoplasm</keyword>
<comment type="subcellular location">
    <subcellularLocation>
        <location evidence="2">Cytoplasm</location>
    </subcellularLocation>
</comment>
<dbReference type="PRINTS" id="PR01438">
    <property type="entry name" value="UNVRSLSTRESS"/>
</dbReference>
<protein>
    <recommendedName>
        <fullName evidence="2">Universal stress protein</fullName>
    </recommendedName>
</protein>
<gene>
    <name evidence="4" type="ORF">I6G66_08875</name>
</gene>
<evidence type="ECO:0000259" key="3">
    <source>
        <dbReference type="Pfam" id="PF00582"/>
    </source>
</evidence>
<reference evidence="4 5" key="1">
    <citation type="submission" date="2020-12" db="EMBL/GenBank/DDBJ databases">
        <title>FDA dAtabase for Regulatory Grade micrObial Sequences (FDA-ARGOS): Supporting development and validation of Infectious Disease Dx tests.</title>
        <authorList>
            <person name="Sproer C."/>
            <person name="Gronow S."/>
            <person name="Severitt S."/>
            <person name="Schroder I."/>
            <person name="Tallon L."/>
            <person name="Sadzewicz L."/>
            <person name="Zhao X."/>
            <person name="Boylan J."/>
            <person name="Ott S."/>
            <person name="Bowen H."/>
            <person name="Vavikolanu K."/>
            <person name="Mehta A."/>
            <person name="Aluvathingal J."/>
            <person name="Nadendla S."/>
            <person name="Lowell S."/>
            <person name="Myers T."/>
            <person name="Yan Y."/>
            <person name="Sichtig H."/>
        </authorList>
    </citation>
    <scope>NUCLEOTIDE SEQUENCE [LARGE SCALE GENOMIC DNA]</scope>
    <source>
        <strain evidence="4 5">FDAARGOS_909</strain>
    </source>
</reference>
<dbReference type="GO" id="GO:0005737">
    <property type="term" value="C:cytoplasm"/>
    <property type="evidence" value="ECO:0007669"/>
    <property type="project" value="UniProtKB-SubCell"/>
</dbReference>
<accession>A0A7T2S718</accession>
<feature type="domain" description="UspA" evidence="3">
    <location>
        <begin position="1"/>
        <end position="146"/>
    </location>
</feature>
<dbReference type="EMBL" id="CP065668">
    <property type="protein sequence ID" value="QPS10095.1"/>
    <property type="molecule type" value="Genomic_DNA"/>
</dbReference>